<dbReference type="GO" id="GO:0030154">
    <property type="term" value="P:cell differentiation"/>
    <property type="evidence" value="ECO:0007669"/>
    <property type="project" value="UniProtKB-KW"/>
</dbReference>
<dbReference type="GO" id="GO:0007548">
    <property type="term" value="P:sex differentiation"/>
    <property type="evidence" value="ECO:0007669"/>
    <property type="project" value="UniProtKB-KW"/>
</dbReference>
<keyword evidence="17" id="KW-1185">Reference proteome</keyword>
<proteinExistence type="inferred from homology"/>
<feature type="domain" description="HMG box" evidence="15">
    <location>
        <begin position="61"/>
        <end position="129"/>
    </location>
</feature>
<dbReference type="InterPro" id="IPR036910">
    <property type="entry name" value="HMG_box_dom_sf"/>
</dbReference>
<dbReference type="SMART" id="SM00398">
    <property type="entry name" value="HMG"/>
    <property type="match status" value="1"/>
</dbReference>
<dbReference type="InterPro" id="IPR009071">
    <property type="entry name" value="HMG_box_dom"/>
</dbReference>
<keyword evidence="7 13" id="KW-0238">DNA-binding</keyword>
<dbReference type="PANTHER" id="PTHR10270:SF161">
    <property type="entry name" value="SEX-DETERMINING REGION Y PROTEIN"/>
    <property type="match status" value="1"/>
</dbReference>
<reference evidence="16 17" key="1">
    <citation type="journal article" date="2018" name="Sci. Rep.">
        <title>Comparative analysis of the Pocillopora damicornis genome highlights role of immune system in coral evolution.</title>
        <authorList>
            <person name="Cunning R."/>
            <person name="Bay R.A."/>
            <person name="Gillette P."/>
            <person name="Baker A.C."/>
            <person name="Traylor-Knowles N."/>
        </authorList>
    </citation>
    <scope>NUCLEOTIDE SEQUENCE [LARGE SCALE GENOMIC DNA]</scope>
    <source>
        <strain evidence="16">RSMAS</strain>
        <tissue evidence="16">Whole animal</tissue>
    </source>
</reference>
<dbReference type="Proteomes" id="UP000275408">
    <property type="component" value="Unassembled WGS sequence"/>
</dbReference>
<dbReference type="PRINTS" id="PR00886">
    <property type="entry name" value="HIGHMOBLTY12"/>
</dbReference>
<protein>
    <recommendedName>
        <fullName evidence="3">Sex-determining region Y protein</fullName>
    </recommendedName>
    <alternativeName>
        <fullName evidence="11">Testis-determining factor</fullName>
    </alternativeName>
</protein>
<keyword evidence="8" id="KW-0010">Activator</keyword>
<evidence type="ECO:0000256" key="8">
    <source>
        <dbReference type="ARBA" id="ARBA00023159"/>
    </source>
</evidence>
<dbReference type="GO" id="GO:0016607">
    <property type="term" value="C:nuclear speck"/>
    <property type="evidence" value="ECO:0007669"/>
    <property type="project" value="UniProtKB-SubCell"/>
</dbReference>
<sequence length="403" mass="47030">MIGFYTKSIPLELRALCLQLQRHVESLSKMWHSEFTTNWPGMVQQQMLPSSYLEDDDDSHVKRPMNSFMIWAKIMRRKFAEENPKLHNAEISKLLGKAWNELTTKEKRPFVEKAERLRIRHMKEHPNYRYTPKRRSQDRRPGQRTNSTYMNPSFISNISNVVMNSQIFGLPPTPELSPKDRHCASTPYMDHAGQYYPTGYEDWNYNTYRESFGNHRDYNGYPPTRLERDQGRPQFNGPSTSDYPNPRFKGAICFTQDRDTFSYNDETRPGTSSEQMFHPENARKDVTFPPCAYQSGKIKSPENYYFNEPRSSIVKTVVHSAGNVGSTLATGEQQQSQKIVRRTRLSSCRFAQPQTVENDDEEEGEDYSGRMRENSGTILENFTELLSDDLDREEFSMYLAEAY</sequence>
<evidence type="ECO:0000256" key="4">
    <source>
        <dbReference type="ARBA" id="ARBA00022782"/>
    </source>
</evidence>
<evidence type="ECO:0000313" key="16">
    <source>
        <dbReference type="EMBL" id="RMX43504.1"/>
    </source>
</evidence>
<dbReference type="EMBL" id="RCHS01003197">
    <property type="protein sequence ID" value="RMX43504.1"/>
    <property type="molecule type" value="Genomic_DNA"/>
</dbReference>
<gene>
    <name evidence="16" type="ORF">pdam_00001907</name>
</gene>
<evidence type="ECO:0000256" key="7">
    <source>
        <dbReference type="ARBA" id="ARBA00023125"/>
    </source>
</evidence>
<evidence type="ECO:0000259" key="15">
    <source>
        <dbReference type="PROSITE" id="PS50118"/>
    </source>
</evidence>
<keyword evidence="10 13" id="KW-0539">Nucleus</keyword>
<dbReference type="GO" id="GO:0000978">
    <property type="term" value="F:RNA polymerase II cis-regulatory region sequence-specific DNA binding"/>
    <property type="evidence" value="ECO:0007669"/>
    <property type="project" value="TreeGrafter"/>
</dbReference>
<evidence type="ECO:0000313" key="17">
    <source>
        <dbReference type="Proteomes" id="UP000275408"/>
    </source>
</evidence>
<accession>A0A3M6TQG4</accession>
<dbReference type="OrthoDB" id="6247875at2759"/>
<dbReference type="Pfam" id="PF00505">
    <property type="entry name" value="HMG_box"/>
    <property type="match status" value="1"/>
</dbReference>
<dbReference type="AlphaFoldDB" id="A0A3M6TQG4"/>
<evidence type="ECO:0000256" key="6">
    <source>
        <dbReference type="ARBA" id="ARBA00022928"/>
    </source>
</evidence>
<dbReference type="GO" id="GO:0005516">
    <property type="term" value="F:calmodulin binding"/>
    <property type="evidence" value="ECO:0007669"/>
    <property type="project" value="UniProtKB-KW"/>
</dbReference>
<evidence type="ECO:0000256" key="11">
    <source>
        <dbReference type="ARBA" id="ARBA00032498"/>
    </source>
</evidence>
<dbReference type="Gene3D" id="1.10.30.10">
    <property type="entry name" value="High mobility group box domain"/>
    <property type="match status" value="1"/>
</dbReference>
<dbReference type="PROSITE" id="PS50118">
    <property type="entry name" value="HMG_BOX_2"/>
    <property type="match status" value="1"/>
</dbReference>
<evidence type="ECO:0000256" key="10">
    <source>
        <dbReference type="ARBA" id="ARBA00023242"/>
    </source>
</evidence>
<dbReference type="InterPro" id="IPR050140">
    <property type="entry name" value="SRY-related_HMG-box_TF-like"/>
</dbReference>
<dbReference type="SUPFAM" id="SSF47095">
    <property type="entry name" value="HMG-box"/>
    <property type="match status" value="1"/>
</dbReference>
<name>A0A3M6TQG4_POCDA</name>
<evidence type="ECO:0000256" key="9">
    <source>
        <dbReference type="ARBA" id="ARBA00023163"/>
    </source>
</evidence>
<comment type="caution">
    <text evidence="16">The sequence shown here is derived from an EMBL/GenBank/DDBJ whole genome shotgun (WGS) entry which is preliminary data.</text>
</comment>
<dbReference type="GO" id="GO:0001228">
    <property type="term" value="F:DNA-binding transcription activator activity, RNA polymerase II-specific"/>
    <property type="evidence" value="ECO:0007669"/>
    <property type="project" value="TreeGrafter"/>
</dbReference>
<evidence type="ECO:0000256" key="14">
    <source>
        <dbReference type="SAM" id="MobiDB-lite"/>
    </source>
</evidence>
<comment type="subcellular location">
    <subcellularLocation>
        <location evidence="1">Nucleus speckle</location>
    </subcellularLocation>
</comment>
<organism evidence="16 17">
    <name type="scientific">Pocillopora damicornis</name>
    <name type="common">Cauliflower coral</name>
    <name type="synonym">Millepora damicornis</name>
    <dbReference type="NCBI Taxonomy" id="46731"/>
    <lineage>
        <taxon>Eukaryota</taxon>
        <taxon>Metazoa</taxon>
        <taxon>Cnidaria</taxon>
        <taxon>Anthozoa</taxon>
        <taxon>Hexacorallia</taxon>
        <taxon>Scleractinia</taxon>
        <taxon>Astrocoeniina</taxon>
        <taxon>Pocilloporidae</taxon>
        <taxon>Pocillopora</taxon>
    </lineage>
</organism>
<feature type="region of interest" description="Disordered" evidence="14">
    <location>
        <begin position="125"/>
        <end position="151"/>
    </location>
</feature>
<keyword evidence="5" id="KW-0112">Calmodulin-binding</keyword>
<evidence type="ECO:0000256" key="2">
    <source>
        <dbReference type="ARBA" id="ARBA00005998"/>
    </source>
</evidence>
<comment type="similarity">
    <text evidence="2">Belongs to the SRY family.</text>
</comment>
<evidence type="ECO:0000256" key="12">
    <source>
        <dbReference type="ARBA" id="ARBA00045821"/>
    </source>
</evidence>
<dbReference type="FunFam" id="1.10.30.10:FF:000002">
    <property type="entry name" value="transcription factor Sox-2"/>
    <property type="match status" value="1"/>
</dbReference>
<keyword evidence="4" id="KW-0221">Differentiation</keyword>
<evidence type="ECO:0000256" key="1">
    <source>
        <dbReference type="ARBA" id="ARBA00004324"/>
    </source>
</evidence>
<dbReference type="PANTHER" id="PTHR10270">
    <property type="entry name" value="SOX TRANSCRIPTION FACTOR"/>
    <property type="match status" value="1"/>
</dbReference>
<dbReference type="CDD" id="cd22004">
    <property type="entry name" value="HMG-box_SOX"/>
    <property type="match status" value="1"/>
</dbReference>
<keyword evidence="6" id="KW-0726">Sexual differentiation</keyword>
<evidence type="ECO:0000256" key="5">
    <source>
        <dbReference type="ARBA" id="ARBA00022860"/>
    </source>
</evidence>
<comment type="function">
    <text evidence="12">Transcriptional regulator that controls a genetic switch in male development. It is necessary and sufficient for initiating male sex determination by directing the development of supporting cell precursors (pre-Sertoli cells) as Sertoli rather than granulosa cells. Involved in different aspects of gene regulation including promoter activation or repression. Binds to the DNA consensus sequence 5'-[AT]AACAA[AT]-3'. SRY HMG box recognizes DNA by partial intercalation in the minor groove and promotes DNA bending. Also involved in pre-mRNA splicing. In male adult brain involved in the maintenance of motor functions of dopaminergic neurons.</text>
</comment>
<evidence type="ECO:0000256" key="13">
    <source>
        <dbReference type="PROSITE-ProRule" id="PRU00267"/>
    </source>
</evidence>
<keyword evidence="9" id="KW-0804">Transcription</keyword>
<feature type="DNA-binding region" description="HMG box" evidence="13">
    <location>
        <begin position="61"/>
        <end position="129"/>
    </location>
</feature>
<evidence type="ECO:0000256" key="3">
    <source>
        <dbReference type="ARBA" id="ARBA00019052"/>
    </source>
</evidence>